<evidence type="ECO:0000256" key="2">
    <source>
        <dbReference type="ARBA" id="ARBA00022603"/>
    </source>
</evidence>
<sequence>MKSMDDKELKRLVEQYEKSRAYYKDSASYNEQNCRDEFISPLLECFGWDVHNKNGTAPQYREVVVEKFSNENERPDYTLTLNGVSKMFMEAKKPAVDITADPSPAAQARRYGWNAKHKLSILTNFEYMLIYDTTNRPQGGDTASTSLFRKYHYLEYPEKFSEIAALISRDAVYSGEFDQFTGENFQNAERFSAEVDETFLRQINEWRLAIGKYLYEKYETYRDIDVLNDAVQEFINQIIFLRICEDRNLPLYRSLKDAARNKEELQDSLTRLFREVDKRYNSGLFSGETIIFDLSNEITFGMILSLYYPQSPYLFNIIEPEILGKIYEAFLAESLILEDGQIALSAKKEYKYRSVVSTPVEIVKYMVKNTLQPVCQGKTPEEVKELQIADIACGSGVFLEETYQFLIDYCAAWYAEHKPEYLIELSNGRRKLPLTDKKDILTSCVYGVDIDMHAVEVCKFSLLIKLIEDETPASVSQCVPILPDLTRNIKNGNSLVARADIGEEDASIEMLREIKPFEWESVNEGRGFDIILGNPPYVKTEDIHGLETGCEFGIYKRKYKSAYKQFDKYYLFIEKAFSLLKEDGRLCYIVPNKFYKIGAGRELRKLLSAHIAEIDDFGDMQLFPDKTIYSSIILAHREPAAKLKYARVDSVTELWAGETQESITIENKTLDSFPWRLSTDLEFMKMIARVEGQGRPLGEVADIFNGIQTSAERPEPVYWFGRDEILSETDEELIVGKFQGEYHIEKDILKPYFKPTKADEKGMDTYSLLKTDKHIIFPYNTDGSLIDLDTMKSKYPGTYEYLLDCYELLVPKCLNGGVGRDIKNAAPDTWHQYGRTQALTAFINTPKLIVRVLSKAPMYAYDKNDMLIASGGTAGYCAIATPPDCKYDLAYIQAWLNHPYTEKLFQIMGSDFEGGFTARGTYLLKRIPFVDLDFNDESQRDRYEAVVKASKRIYQLNEALELKQDKATTEVIRNEKENLMKQIEENITKIYKFQF</sequence>
<keyword evidence="3" id="KW-0808">Transferase</keyword>
<organism evidence="8 9">
    <name type="scientific">Anaerovorax odorimutans</name>
    <dbReference type="NCBI Taxonomy" id="109327"/>
    <lineage>
        <taxon>Bacteria</taxon>
        <taxon>Bacillati</taxon>
        <taxon>Bacillota</taxon>
        <taxon>Clostridia</taxon>
        <taxon>Peptostreptococcales</taxon>
        <taxon>Anaerovoracaceae</taxon>
        <taxon>Anaerovorax</taxon>
    </lineage>
</organism>
<dbReference type="SUPFAM" id="SSF53335">
    <property type="entry name" value="S-adenosyl-L-methionine-dependent methyltransferases"/>
    <property type="match status" value="1"/>
</dbReference>
<name>A0ABT1RNF5_9FIRM</name>
<evidence type="ECO:0000256" key="5">
    <source>
        <dbReference type="ARBA" id="ARBA00047942"/>
    </source>
</evidence>
<dbReference type="InterPro" id="IPR002052">
    <property type="entry name" value="DNA_methylase_N6_adenine_CS"/>
</dbReference>
<dbReference type="RefSeq" id="WP_256131917.1">
    <property type="nucleotide sequence ID" value="NZ_JANFXK010000007.1"/>
</dbReference>
<dbReference type="Gene3D" id="3.90.1570.30">
    <property type="match status" value="1"/>
</dbReference>
<dbReference type="InterPro" id="IPR011639">
    <property type="entry name" value="MethylTrfase_TaqI-like_dom"/>
</dbReference>
<evidence type="ECO:0000256" key="4">
    <source>
        <dbReference type="ARBA" id="ARBA00022691"/>
    </source>
</evidence>
<comment type="catalytic activity">
    <reaction evidence="5">
        <text>a 2'-deoxyadenosine in DNA + S-adenosyl-L-methionine = an N(6)-methyl-2'-deoxyadenosine in DNA + S-adenosyl-L-homocysteine + H(+)</text>
        <dbReference type="Rhea" id="RHEA:15197"/>
        <dbReference type="Rhea" id="RHEA-COMP:12418"/>
        <dbReference type="Rhea" id="RHEA-COMP:12419"/>
        <dbReference type="ChEBI" id="CHEBI:15378"/>
        <dbReference type="ChEBI" id="CHEBI:57856"/>
        <dbReference type="ChEBI" id="CHEBI:59789"/>
        <dbReference type="ChEBI" id="CHEBI:90615"/>
        <dbReference type="ChEBI" id="CHEBI:90616"/>
        <dbReference type="EC" id="2.1.1.72"/>
    </reaction>
</comment>
<dbReference type="PROSITE" id="PS00092">
    <property type="entry name" value="N6_MTASE"/>
    <property type="match status" value="1"/>
</dbReference>
<dbReference type="GO" id="GO:0032259">
    <property type="term" value="P:methylation"/>
    <property type="evidence" value="ECO:0007669"/>
    <property type="project" value="UniProtKB-KW"/>
</dbReference>
<dbReference type="GO" id="GO:0008168">
    <property type="term" value="F:methyltransferase activity"/>
    <property type="evidence" value="ECO:0007669"/>
    <property type="project" value="UniProtKB-KW"/>
</dbReference>
<gene>
    <name evidence="8" type="ORF">NE619_08270</name>
</gene>
<protein>
    <recommendedName>
        <fullName evidence="1">site-specific DNA-methyltransferase (adenine-specific)</fullName>
        <ecNumber evidence="1">2.1.1.72</ecNumber>
    </recommendedName>
</protein>
<keyword evidence="9" id="KW-1185">Reference proteome</keyword>
<proteinExistence type="predicted"/>
<dbReference type="Proteomes" id="UP001524502">
    <property type="component" value="Unassembled WGS sequence"/>
</dbReference>
<evidence type="ECO:0000313" key="8">
    <source>
        <dbReference type="EMBL" id="MCQ4636723.1"/>
    </source>
</evidence>
<dbReference type="InterPro" id="IPR029063">
    <property type="entry name" value="SAM-dependent_MTases_sf"/>
</dbReference>
<evidence type="ECO:0000259" key="7">
    <source>
        <dbReference type="Pfam" id="PF07669"/>
    </source>
</evidence>
<dbReference type="PANTHER" id="PTHR33841:SF1">
    <property type="entry name" value="DNA METHYLTRANSFERASE A"/>
    <property type="match status" value="1"/>
</dbReference>
<evidence type="ECO:0000256" key="3">
    <source>
        <dbReference type="ARBA" id="ARBA00022679"/>
    </source>
</evidence>
<dbReference type="Pfam" id="PF04313">
    <property type="entry name" value="HSDR_N"/>
    <property type="match status" value="1"/>
</dbReference>
<evidence type="ECO:0000259" key="6">
    <source>
        <dbReference type="Pfam" id="PF04313"/>
    </source>
</evidence>
<dbReference type="EMBL" id="JANFXK010000007">
    <property type="protein sequence ID" value="MCQ4636723.1"/>
    <property type="molecule type" value="Genomic_DNA"/>
</dbReference>
<keyword evidence="4" id="KW-0949">S-adenosyl-L-methionine</keyword>
<feature type="domain" description="Type II methyltransferase M.TaqI-like" evidence="7">
    <location>
        <begin position="444"/>
        <end position="623"/>
    </location>
</feature>
<dbReference type="Gene3D" id="3.40.50.150">
    <property type="entry name" value="Vaccinia Virus protein VP39"/>
    <property type="match status" value="1"/>
</dbReference>
<dbReference type="Pfam" id="PF07669">
    <property type="entry name" value="Eco57I"/>
    <property type="match status" value="1"/>
</dbReference>
<evidence type="ECO:0000313" key="9">
    <source>
        <dbReference type="Proteomes" id="UP001524502"/>
    </source>
</evidence>
<feature type="domain" description="Restriction endonuclease type I HsdR N-terminal" evidence="6">
    <location>
        <begin position="29"/>
        <end position="137"/>
    </location>
</feature>
<comment type="caution">
    <text evidence="8">The sequence shown here is derived from an EMBL/GenBank/DDBJ whole genome shotgun (WGS) entry which is preliminary data.</text>
</comment>
<accession>A0ABT1RNF5</accession>
<evidence type="ECO:0000256" key="1">
    <source>
        <dbReference type="ARBA" id="ARBA00011900"/>
    </source>
</evidence>
<dbReference type="PANTHER" id="PTHR33841">
    <property type="entry name" value="DNA METHYLTRANSFERASE YEEA-RELATED"/>
    <property type="match status" value="1"/>
</dbReference>
<keyword evidence="2 8" id="KW-0489">Methyltransferase</keyword>
<dbReference type="InterPro" id="IPR050953">
    <property type="entry name" value="N4_N6_ade-DNA_methylase"/>
</dbReference>
<dbReference type="InterPro" id="IPR007409">
    <property type="entry name" value="Restrct_endonuc_type1_HsdR_N"/>
</dbReference>
<reference evidence="8 9" key="1">
    <citation type="submission" date="2022-06" db="EMBL/GenBank/DDBJ databases">
        <title>Isolation of gut microbiota from human fecal samples.</title>
        <authorList>
            <person name="Pamer E.G."/>
            <person name="Barat B."/>
            <person name="Waligurski E."/>
            <person name="Medina S."/>
            <person name="Paddock L."/>
            <person name="Mostad J."/>
        </authorList>
    </citation>
    <scope>NUCLEOTIDE SEQUENCE [LARGE SCALE GENOMIC DNA]</scope>
    <source>
        <strain evidence="8 9">SL.3.17</strain>
    </source>
</reference>
<dbReference type="PRINTS" id="PR00507">
    <property type="entry name" value="N12N6MTFRASE"/>
</dbReference>
<dbReference type="EC" id="2.1.1.72" evidence="1"/>